<evidence type="ECO:0000313" key="1">
    <source>
        <dbReference type="EMBL" id="GEO08765.1"/>
    </source>
</evidence>
<comment type="caution">
    <text evidence="1">The sequence shown here is derived from an EMBL/GenBank/DDBJ whole genome shotgun (WGS) entry which is preliminary data.</text>
</comment>
<dbReference type="EMBL" id="BJYT01000004">
    <property type="protein sequence ID" value="GEO08765.1"/>
    <property type="molecule type" value="Genomic_DNA"/>
</dbReference>
<name>A0A512B9X9_9BACT</name>
<organism evidence="1 2">
    <name type="scientific">Segetibacter aerophilus</name>
    <dbReference type="NCBI Taxonomy" id="670293"/>
    <lineage>
        <taxon>Bacteria</taxon>
        <taxon>Pseudomonadati</taxon>
        <taxon>Bacteroidota</taxon>
        <taxon>Chitinophagia</taxon>
        <taxon>Chitinophagales</taxon>
        <taxon>Chitinophagaceae</taxon>
        <taxon>Segetibacter</taxon>
    </lineage>
</organism>
<reference evidence="1 2" key="1">
    <citation type="submission" date="2019-07" db="EMBL/GenBank/DDBJ databases">
        <title>Whole genome shotgun sequence of Segetibacter aerophilus NBRC 106135.</title>
        <authorList>
            <person name="Hosoyama A."/>
            <person name="Uohara A."/>
            <person name="Ohji S."/>
            <person name="Ichikawa N."/>
        </authorList>
    </citation>
    <scope>NUCLEOTIDE SEQUENCE [LARGE SCALE GENOMIC DNA]</scope>
    <source>
        <strain evidence="1 2">NBRC 106135</strain>
    </source>
</reference>
<dbReference type="Proteomes" id="UP000321513">
    <property type="component" value="Unassembled WGS sequence"/>
</dbReference>
<evidence type="ECO:0000313" key="2">
    <source>
        <dbReference type="Proteomes" id="UP000321513"/>
    </source>
</evidence>
<proteinExistence type="predicted"/>
<dbReference type="AlphaFoldDB" id="A0A512B9X9"/>
<keyword evidence="2" id="KW-1185">Reference proteome</keyword>
<sequence length="70" mass="8192">MPDKFCESCEHWEFVHSTWGACNNEMTIDRLKVTQDFDSVDDTSVMTDRNFGCIFHEHKEKNVLLKLPNA</sequence>
<protein>
    <submittedName>
        <fullName evidence="1">Uncharacterized protein</fullName>
    </submittedName>
</protein>
<dbReference type="RefSeq" id="WP_147202831.1">
    <property type="nucleotide sequence ID" value="NZ_BJYT01000004.1"/>
</dbReference>
<gene>
    <name evidence="1" type="ORF">SAE01_12610</name>
</gene>
<accession>A0A512B9X9</accession>